<evidence type="ECO:0000256" key="2">
    <source>
        <dbReference type="ARBA" id="ARBA00023186"/>
    </source>
</evidence>
<comment type="similarity">
    <text evidence="1 4">Belongs to the GrpE family.</text>
</comment>
<name>A0A7S0GSZ9_MICPS</name>
<dbReference type="GO" id="GO:0006457">
    <property type="term" value="P:protein folding"/>
    <property type="evidence" value="ECO:0007669"/>
    <property type="project" value="InterPro"/>
</dbReference>
<keyword evidence="2 3" id="KW-0143">Chaperone</keyword>
<evidence type="ECO:0000256" key="1">
    <source>
        <dbReference type="ARBA" id="ARBA00009054"/>
    </source>
</evidence>
<dbReference type="PROSITE" id="PS01071">
    <property type="entry name" value="GRPE"/>
    <property type="match status" value="1"/>
</dbReference>
<dbReference type="GO" id="GO:0005759">
    <property type="term" value="C:mitochondrial matrix"/>
    <property type="evidence" value="ECO:0007669"/>
    <property type="project" value="UniProtKB-SubCell"/>
</dbReference>
<keyword evidence="3" id="KW-0496">Mitochondrion</keyword>
<dbReference type="GO" id="GO:0000774">
    <property type="term" value="F:adenyl-nucleotide exchange factor activity"/>
    <property type="evidence" value="ECO:0007669"/>
    <property type="project" value="InterPro"/>
</dbReference>
<feature type="region of interest" description="Disordered" evidence="5">
    <location>
        <begin position="60"/>
        <end position="106"/>
    </location>
</feature>
<dbReference type="PANTHER" id="PTHR21237">
    <property type="entry name" value="GRPE PROTEIN"/>
    <property type="match status" value="1"/>
</dbReference>
<dbReference type="HAMAP" id="MF_01151">
    <property type="entry name" value="GrpE"/>
    <property type="match status" value="1"/>
</dbReference>
<dbReference type="PANTHER" id="PTHR21237:SF40">
    <property type="entry name" value="CELL CYCLE AND APOPTOSIS REGULATOR PROTEIN 2"/>
    <property type="match status" value="1"/>
</dbReference>
<dbReference type="GO" id="GO:0051082">
    <property type="term" value="F:unfolded protein binding"/>
    <property type="evidence" value="ECO:0007669"/>
    <property type="project" value="TreeGrafter"/>
</dbReference>
<protein>
    <recommendedName>
        <fullName evidence="3">GrpE protein homolog</fullName>
    </recommendedName>
</protein>
<dbReference type="InterPro" id="IPR000740">
    <property type="entry name" value="GrpE"/>
</dbReference>
<comment type="subcellular location">
    <subcellularLocation>
        <location evidence="3">Mitochondrion matrix</location>
    </subcellularLocation>
</comment>
<sequence length="303" mass="32665">MVALTLVANAARAVPTRQSAKSAAKAHAVGATPAFVARRRGDAGVAVSARSRKASHRLVIARAGGEGDELDDEENNRRTAEAEVEVVEDEDDEEEEEAEEAAPPTRVSEIMARLQEAVDAGTGGDVLAELLPELTTEVTGIESAFKDIQAANVGLEDQAAAVKDQFLRLTADFDNFKKRTVKEKQQLGETAKSKVFEAMLPALDNFDLAKANLKPESEEGEKIMSQYQGLYDGLMTILSNQGLTAVDGVGAPFDPNFHEAIMREESEEPEDVIIEEFRKGYKMGEDTLVRASMVKVSAGPASE</sequence>
<dbReference type="CDD" id="cd00446">
    <property type="entry name" value="GrpE"/>
    <property type="match status" value="1"/>
</dbReference>
<accession>A0A7S0GSZ9</accession>
<gene>
    <name evidence="6" type="ORF">MSP1401_LOCUS5285</name>
</gene>
<evidence type="ECO:0000313" key="6">
    <source>
        <dbReference type="EMBL" id="CAD8438545.1"/>
    </source>
</evidence>
<evidence type="ECO:0000256" key="5">
    <source>
        <dbReference type="SAM" id="MobiDB-lite"/>
    </source>
</evidence>
<dbReference type="GO" id="GO:0051087">
    <property type="term" value="F:protein-folding chaperone binding"/>
    <property type="evidence" value="ECO:0007669"/>
    <property type="project" value="InterPro"/>
</dbReference>
<dbReference type="Gene3D" id="2.30.22.10">
    <property type="entry name" value="Head domain of nucleotide exchange factor GrpE"/>
    <property type="match status" value="1"/>
</dbReference>
<dbReference type="InterPro" id="IPR013805">
    <property type="entry name" value="GrpE_CC"/>
</dbReference>
<dbReference type="EMBL" id="HBEN01006463">
    <property type="protein sequence ID" value="CAD8438545.1"/>
    <property type="molecule type" value="Transcribed_RNA"/>
</dbReference>
<dbReference type="SUPFAM" id="SSF58014">
    <property type="entry name" value="Coiled-coil domain of nucleotide exchange factor GrpE"/>
    <property type="match status" value="1"/>
</dbReference>
<proteinExistence type="inferred from homology"/>
<evidence type="ECO:0000256" key="3">
    <source>
        <dbReference type="RuleBase" id="RU000640"/>
    </source>
</evidence>
<reference evidence="6" key="1">
    <citation type="submission" date="2021-01" db="EMBL/GenBank/DDBJ databases">
        <authorList>
            <person name="Corre E."/>
            <person name="Pelletier E."/>
            <person name="Niang G."/>
            <person name="Scheremetjew M."/>
            <person name="Finn R."/>
            <person name="Kale V."/>
            <person name="Holt S."/>
            <person name="Cochrane G."/>
            <person name="Meng A."/>
            <person name="Brown T."/>
            <person name="Cohen L."/>
        </authorList>
    </citation>
    <scope>NUCLEOTIDE SEQUENCE</scope>
    <source>
        <strain evidence="6">CCAC1681</strain>
    </source>
</reference>
<evidence type="ECO:0000256" key="4">
    <source>
        <dbReference type="RuleBase" id="RU004478"/>
    </source>
</evidence>
<dbReference type="InterPro" id="IPR009012">
    <property type="entry name" value="GrpE_head"/>
</dbReference>
<organism evidence="6">
    <name type="scientific">Micromonas pusilla</name>
    <name type="common">Picoplanktonic green alga</name>
    <name type="synonym">Chromulina pusilla</name>
    <dbReference type="NCBI Taxonomy" id="38833"/>
    <lineage>
        <taxon>Eukaryota</taxon>
        <taxon>Viridiplantae</taxon>
        <taxon>Chlorophyta</taxon>
        <taxon>Mamiellophyceae</taxon>
        <taxon>Mamiellales</taxon>
        <taxon>Mamiellaceae</taxon>
        <taxon>Micromonas</taxon>
    </lineage>
</organism>
<dbReference type="GO" id="GO:0042803">
    <property type="term" value="F:protein homodimerization activity"/>
    <property type="evidence" value="ECO:0007669"/>
    <property type="project" value="InterPro"/>
</dbReference>
<comment type="function">
    <text evidence="3">Essential component of the PAM complex, a complex required for the translocation of transit peptide-containing proteins from the inner membrane into the mitochondrial matrix in an ATP-dependent manner.</text>
</comment>
<dbReference type="SUPFAM" id="SSF51064">
    <property type="entry name" value="Head domain of nucleotide exchange factor GrpE"/>
    <property type="match status" value="1"/>
</dbReference>
<dbReference type="Gene3D" id="3.90.20.20">
    <property type="match status" value="1"/>
</dbReference>
<dbReference type="Pfam" id="PF01025">
    <property type="entry name" value="GrpE"/>
    <property type="match status" value="1"/>
</dbReference>
<dbReference type="AlphaFoldDB" id="A0A7S0GSZ9"/>
<feature type="compositionally biased region" description="Acidic residues" evidence="5">
    <location>
        <begin position="82"/>
        <end position="100"/>
    </location>
</feature>
<dbReference type="PRINTS" id="PR00773">
    <property type="entry name" value="GRPEPROTEIN"/>
</dbReference>